<evidence type="ECO:0000259" key="9">
    <source>
        <dbReference type="PROSITE" id="PS50893"/>
    </source>
</evidence>
<dbReference type="SUPFAM" id="SSF52540">
    <property type="entry name" value="P-loop containing nucleoside triphosphate hydrolases"/>
    <property type="match status" value="1"/>
</dbReference>
<dbReference type="PROSITE" id="PS50929">
    <property type="entry name" value="ABC_TM1F"/>
    <property type="match status" value="1"/>
</dbReference>
<dbReference type="InterPro" id="IPR003439">
    <property type="entry name" value="ABC_transporter-like_ATP-bd"/>
</dbReference>
<accession>A0A5J4KV61</accession>
<evidence type="ECO:0000256" key="2">
    <source>
        <dbReference type="ARBA" id="ARBA00022692"/>
    </source>
</evidence>
<dbReference type="PANTHER" id="PTHR43394">
    <property type="entry name" value="ATP-DEPENDENT PERMEASE MDL1, MITOCHONDRIAL"/>
    <property type="match status" value="1"/>
</dbReference>
<dbReference type="CDD" id="cd18552">
    <property type="entry name" value="ABC_6TM_MsbA_like"/>
    <property type="match status" value="1"/>
</dbReference>
<sequence>MFKKILLLVKPYWGRVALAAVMSILISGLNGGLAWLVKPALDGIFLKKDATLLALLPFGILALYLMRGIFSFGQSYLMRSTGAKVVRDVRNKLYDHIVFLPVNEFKQESSSAMLSRAINDAAQFQGLIAYSVKDIFVESATVAALVFVAFYRRWDLALIAVTVLPAAFYGAQRLGKRLKRVSKQSQKKISAITEFLSETFSGIKMVKIFRKEDVLSKTFRDKNQSYYRELMRSTRIIEFTSLMMEVVGGIGITFVLWYGGRLVINNTITPGEFFSFLTAIFMIYTPAKRLTSANNGIQQAKAAMERLDELFNKSKESEGKDNLKPMSDCIEFRGVYFKYPLSKNYILNNINLTVRKGQIVAIVGKSGAGKTSLVDLIPRFYDPSEGAIYIDGVNIANVSLKSLRQQIGLVSQDIILFNDTVRANITFGNADANEEDLIMAAKAAYAHDFIVEMPDGYDTVIGERGIMISGGQRQRLSIARAILKNPAILILDEATSSLDTESEMMVQKALDTLMENRTTFVIAHRLSTVQKADMIIVLEKGRIVETGTHDELLRQAGIYRRLYNLQ</sequence>
<dbReference type="InterPro" id="IPR027417">
    <property type="entry name" value="P-loop_NTPase"/>
</dbReference>
<evidence type="ECO:0000256" key="6">
    <source>
        <dbReference type="ARBA" id="ARBA00023136"/>
    </source>
</evidence>
<dbReference type="FunFam" id="3.40.50.300:FF:000218">
    <property type="entry name" value="Multidrug ABC transporter ATP-binding protein"/>
    <property type="match status" value="1"/>
</dbReference>
<dbReference type="InterPro" id="IPR011527">
    <property type="entry name" value="ABC1_TM_dom"/>
</dbReference>
<feature type="transmembrane region" description="Helical" evidence="8">
    <location>
        <begin position="263"/>
        <end position="284"/>
    </location>
</feature>
<dbReference type="PROSITE" id="PS50893">
    <property type="entry name" value="ABC_TRANSPORTER_2"/>
    <property type="match status" value="1"/>
</dbReference>
<dbReference type="PROSITE" id="PS00211">
    <property type="entry name" value="ABC_TRANSPORTER_1"/>
    <property type="match status" value="1"/>
</dbReference>
<keyword evidence="7" id="KW-0175">Coiled coil</keyword>
<dbReference type="EMBL" id="BLAB01000001">
    <property type="protein sequence ID" value="GER93084.1"/>
    <property type="molecule type" value="Genomic_DNA"/>
</dbReference>
<evidence type="ECO:0000256" key="4">
    <source>
        <dbReference type="ARBA" id="ARBA00022840"/>
    </source>
</evidence>
<dbReference type="Gene3D" id="3.40.50.300">
    <property type="entry name" value="P-loop containing nucleotide triphosphate hydrolases"/>
    <property type="match status" value="1"/>
</dbReference>
<keyword evidence="5 8" id="KW-1133">Transmembrane helix</keyword>
<keyword evidence="4 11" id="KW-0067">ATP-binding</keyword>
<evidence type="ECO:0000256" key="3">
    <source>
        <dbReference type="ARBA" id="ARBA00022741"/>
    </source>
</evidence>
<feature type="coiled-coil region" evidence="7">
    <location>
        <begin position="290"/>
        <end position="320"/>
    </location>
</feature>
<feature type="domain" description="ABC transporter" evidence="9">
    <location>
        <begin position="330"/>
        <end position="565"/>
    </location>
</feature>
<evidence type="ECO:0000256" key="8">
    <source>
        <dbReference type="SAM" id="Phobius"/>
    </source>
</evidence>
<name>A0A5J4KV61_9ZZZZ</name>
<dbReference type="Pfam" id="PF00664">
    <property type="entry name" value="ABC_membrane"/>
    <property type="match status" value="1"/>
</dbReference>
<feature type="transmembrane region" description="Helical" evidence="8">
    <location>
        <begin position="236"/>
        <end position="257"/>
    </location>
</feature>
<dbReference type="Pfam" id="PF00005">
    <property type="entry name" value="ABC_tran"/>
    <property type="match status" value="1"/>
</dbReference>
<evidence type="ECO:0000259" key="10">
    <source>
        <dbReference type="PROSITE" id="PS50929"/>
    </source>
</evidence>
<keyword evidence="2 8" id="KW-0812">Transmembrane</keyword>
<reference evidence="11" key="1">
    <citation type="submission" date="2019-10" db="EMBL/GenBank/DDBJ databases">
        <title>Metagenomic sequencing of thiosulfate-disproportionating enrichment culture.</title>
        <authorList>
            <person name="Umezawa K."/>
            <person name="Kojima H."/>
            <person name="Fukui M."/>
        </authorList>
    </citation>
    <scope>NUCLEOTIDE SEQUENCE</scope>
    <source>
        <strain evidence="11">45J</strain>
    </source>
</reference>
<dbReference type="GO" id="GO:0016887">
    <property type="term" value="F:ATP hydrolysis activity"/>
    <property type="evidence" value="ECO:0007669"/>
    <property type="project" value="InterPro"/>
</dbReference>
<dbReference type="AlphaFoldDB" id="A0A5J4KV61"/>
<dbReference type="PANTHER" id="PTHR43394:SF1">
    <property type="entry name" value="ATP-BINDING CASSETTE SUB-FAMILY B MEMBER 10, MITOCHONDRIAL"/>
    <property type="match status" value="1"/>
</dbReference>
<dbReference type="SMART" id="SM00382">
    <property type="entry name" value="AAA"/>
    <property type="match status" value="1"/>
</dbReference>
<feature type="transmembrane region" description="Helical" evidence="8">
    <location>
        <begin position="12"/>
        <end position="38"/>
    </location>
</feature>
<evidence type="ECO:0000256" key="5">
    <source>
        <dbReference type="ARBA" id="ARBA00022989"/>
    </source>
</evidence>
<dbReference type="InterPro" id="IPR039421">
    <property type="entry name" value="Type_1_exporter"/>
</dbReference>
<dbReference type="SUPFAM" id="SSF90123">
    <property type="entry name" value="ABC transporter transmembrane region"/>
    <property type="match status" value="1"/>
</dbReference>
<feature type="transmembrane region" description="Helical" evidence="8">
    <location>
        <begin position="135"/>
        <end position="151"/>
    </location>
</feature>
<dbReference type="CDD" id="cd03251">
    <property type="entry name" value="ABCC_MsbA"/>
    <property type="match status" value="1"/>
</dbReference>
<proteinExistence type="predicted"/>
<dbReference type="GO" id="GO:0016020">
    <property type="term" value="C:membrane"/>
    <property type="evidence" value="ECO:0007669"/>
    <property type="project" value="UniProtKB-SubCell"/>
</dbReference>
<gene>
    <name evidence="11" type="ORF">A45J_0817</name>
</gene>
<comment type="caution">
    <text evidence="11">The sequence shown here is derived from an EMBL/GenBank/DDBJ whole genome shotgun (WGS) entry which is preliminary data.</text>
</comment>
<protein>
    <submittedName>
        <fullName evidence="11">Lipid A export permease/ATP-binding protein MsbA</fullName>
    </submittedName>
</protein>
<keyword evidence="6 8" id="KW-0472">Membrane</keyword>
<evidence type="ECO:0000256" key="1">
    <source>
        <dbReference type="ARBA" id="ARBA00004141"/>
    </source>
</evidence>
<dbReference type="InterPro" id="IPR003593">
    <property type="entry name" value="AAA+_ATPase"/>
</dbReference>
<feature type="domain" description="ABC transmembrane type-1" evidence="10">
    <location>
        <begin position="17"/>
        <end position="299"/>
    </location>
</feature>
<dbReference type="Gene3D" id="1.20.1560.10">
    <property type="entry name" value="ABC transporter type 1, transmembrane domain"/>
    <property type="match status" value="1"/>
</dbReference>
<comment type="subcellular location">
    <subcellularLocation>
        <location evidence="1">Membrane</location>
        <topology evidence="1">Multi-pass membrane protein</topology>
    </subcellularLocation>
</comment>
<dbReference type="GO" id="GO:0015421">
    <property type="term" value="F:ABC-type oligopeptide transporter activity"/>
    <property type="evidence" value="ECO:0007669"/>
    <property type="project" value="TreeGrafter"/>
</dbReference>
<dbReference type="GO" id="GO:0005524">
    <property type="term" value="F:ATP binding"/>
    <property type="evidence" value="ECO:0007669"/>
    <property type="project" value="UniProtKB-KW"/>
</dbReference>
<keyword evidence="3" id="KW-0547">Nucleotide-binding</keyword>
<feature type="transmembrane region" description="Helical" evidence="8">
    <location>
        <begin position="157"/>
        <end position="175"/>
    </location>
</feature>
<feature type="transmembrane region" description="Helical" evidence="8">
    <location>
        <begin position="50"/>
        <end position="70"/>
    </location>
</feature>
<evidence type="ECO:0000256" key="7">
    <source>
        <dbReference type="SAM" id="Coils"/>
    </source>
</evidence>
<evidence type="ECO:0000313" key="11">
    <source>
        <dbReference type="EMBL" id="GER93084.1"/>
    </source>
</evidence>
<dbReference type="InterPro" id="IPR017871">
    <property type="entry name" value="ABC_transporter-like_CS"/>
</dbReference>
<dbReference type="InterPro" id="IPR036640">
    <property type="entry name" value="ABC1_TM_sf"/>
</dbReference>
<organism evidence="11">
    <name type="scientific">hot springs metagenome</name>
    <dbReference type="NCBI Taxonomy" id="433727"/>
    <lineage>
        <taxon>unclassified sequences</taxon>
        <taxon>metagenomes</taxon>
        <taxon>ecological metagenomes</taxon>
    </lineage>
</organism>